<protein>
    <submittedName>
        <fullName evidence="1">Uncharacterized protein</fullName>
    </submittedName>
</protein>
<gene>
    <name evidence="1" type="ORF">MENTE1834_LOCUS29222</name>
</gene>
<comment type="caution">
    <text evidence="1">The sequence shown here is derived from an EMBL/GenBank/DDBJ whole genome shotgun (WGS) entry which is preliminary data.</text>
</comment>
<accession>A0ACB0ZSQ1</accession>
<evidence type="ECO:0000313" key="1">
    <source>
        <dbReference type="EMBL" id="CAK5081980.1"/>
    </source>
</evidence>
<reference evidence="1" key="1">
    <citation type="submission" date="2023-11" db="EMBL/GenBank/DDBJ databases">
        <authorList>
            <person name="Poullet M."/>
        </authorList>
    </citation>
    <scope>NUCLEOTIDE SEQUENCE</scope>
    <source>
        <strain evidence="1">E1834</strain>
    </source>
</reference>
<name>A0ACB0ZSQ1_MELEN</name>
<proteinExistence type="predicted"/>
<organism evidence="1 2">
    <name type="scientific">Meloidogyne enterolobii</name>
    <name type="common">Root-knot nematode worm</name>
    <name type="synonym">Meloidogyne mayaguensis</name>
    <dbReference type="NCBI Taxonomy" id="390850"/>
    <lineage>
        <taxon>Eukaryota</taxon>
        <taxon>Metazoa</taxon>
        <taxon>Ecdysozoa</taxon>
        <taxon>Nematoda</taxon>
        <taxon>Chromadorea</taxon>
        <taxon>Rhabditida</taxon>
        <taxon>Tylenchina</taxon>
        <taxon>Tylenchomorpha</taxon>
        <taxon>Tylenchoidea</taxon>
        <taxon>Meloidogynidae</taxon>
        <taxon>Meloidogyninae</taxon>
        <taxon>Meloidogyne</taxon>
    </lineage>
</organism>
<keyword evidence="2" id="KW-1185">Reference proteome</keyword>
<sequence length="255" mass="29906">MVLMPIFFAHIDFEVNKLPVDNVISDAMFHSKVIEINGIKTAFGTTTKNIYKLTRLICFLNPDRPRKILERENFSKGNLIESTSLNAKAHIKRMEYSHIEICLKFENPGNYFIILLRNFEVGWFQFFVKIKKANEERCVSKFFKGMSDLEKDLLKSLRHCITIMITKTEEDDIEDGQMNVFDEGFLTHYDIEIENVASIRALLNDGSYEFYLDNEGEIKEKKVFIADPDNEITNFKKNKQENPTKKRKFVEETVY</sequence>
<dbReference type="EMBL" id="CAVMJV010000045">
    <property type="protein sequence ID" value="CAK5081980.1"/>
    <property type="molecule type" value="Genomic_DNA"/>
</dbReference>
<dbReference type="Proteomes" id="UP001497535">
    <property type="component" value="Unassembled WGS sequence"/>
</dbReference>
<evidence type="ECO:0000313" key="2">
    <source>
        <dbReference type="Proteomes" id="UP001497535"/>
    </source>
</evidence>